<name>A0A5B7H1A6_PORTR</name>
<evidence type="ECO:0000313" key="1">
    <source>
        <dbReference type="EMBL" id="MPC63679.1"/>
    </source>
</evidence>
<dbReference type="Proteomes" id="UP000324222">
    <property type="component" value="Unassembled WGS sequence"/>
</dbReference>
<proteinExistence type="predicted"/>
<dbReference type="AlphaFoldDB" id="A0A5B7H1A6"/>
<reference evidence="1 2" key="1">
    <citation type="submission" date="2019-05" db="EMBL/GenBank/DDBJ databases">
        <title>Another draft genome of Portunus trituberculatus and its Hox gene families provides insights of decapod evolution.</title>
        <authorList>
            <person name="Jeong J.-H."/>
            <person name="Song I."/>
            <person name="Kim S."/>
            <person name="Choi T."/>
            <person name="Kim D."/>
            <person name="Ryu S."/>
            <person name="Kim W."/>
        </authorList>
    </citation>
    <scope>NUCLEOTIDE SEQUENCE [LARGE SCALE GENOMIC DNA]</scope>
    <source>
        <tissue evidence="1">Muscle</tissue>
    </source>
</reference>
<sequence>MQSDLGGTKEREGTAGSILDCLLTQVGGGGERKHRYRKGKGSHHVRLLSHCLRPLQRLRRDGCDKLRAVDERNAFLGSQLNGPQVVGLKHLRRELK</sequence>
<keyword evidence="2" id="KW-1185">Reference proteome</keyword>
<protein>
    <submittedName>
        <fullName evidence="1">Uncharacterized protein</fullName>
    </submittedName>
</protein>
<organism evidence="1 2">
    <name type="scientific">Portunus trituberculatus</name>
    <name type="common">Swimming crab</name>
    <name type="synonym">Neptunus trituberculatus</name>
    <dbReference type="NCBI Taxonomy" id="210409"/>
    <lineage>
        <taxon>Eukaryota</taxon>
        <taxon>Metazoa</taxon>
        <taxon>Ecdysozoa</taxon>
        <taxon>Arthropoda</taxon>
        <taxon>Crustacea</taxon>
        <taxon>Multicrustacea</taxon>
        <taxon>Malacostraca</taxon>
        <taxon>Eumalacostraca</taxon>
        <taxon>Eucarida</taxon>
        <taxon>Decapoda</taxon>
        <taxon>Pleocyemata</taxon>
        <taxon>Brachyura</taxon>
        <taxon>Eubrachyura</taxon>
        <taxon>Portunoidea</taxon>
        <taxon>Portunidae</taxon>
        <taxon>Portuninae</taxon>
        <taxon>Portunus</taxon>
    </lineage>
</organism>
<accession>A0A5B7H1A6</accession>
<gene>
    <name evidence="1" type="ORF">E2C01_057781</name>
</gene>
<dbReference type="EMBL" id="VSRR010021128">
    <property type="protein sequence ID" value="MPC63679.1"/>
    <property type="molecule type" value="Genomic_DNA"/>
</dbReference>
<evidence type="ECO:0000313" key="2">
    <source>
        <dbReference type="Proteomes" id="UP000324222"/>
    </source>
</evidence>
<comment type="caution">
    <text evidence="1">The sequence shown here is derived from an EMBL/GenBank/DDBJ whole genome shotgun (WGS) entry which is preliminary data.</text>
</comment>